<reference evidence="3 4" key="1">
    <citation type="submission" date="2024-02" db="EMBL/GenBank/DDBJ databases">
        <authorList>
            <person name="Chen Y."/>
            <person name="Shah S."/>
            <person name="Dougan E. K."/>
            <person name="Thang M."/>
            <person name="Chan C."/>
        </authorList>
    </citation>
    <scope>NUCLEOTIDE SEQUENCE [LARGE SCALE GENOMIC DNA]</scope>
</reference>
<organism evidence="3 4">
    <name type="scientific">Durusdinium trenchii</name>
    <dbReference type="NCBI Taxonomy" id="1381693"/>
    <lineage>
        <taxon>Eukaryota</taxon>
        <taxon>Sar</taxon>
        <taxon>Alveolata</taxon>
        <taxon>Dinophyceae</taxon>
        <taxon>Suessiales</taxon>
        <taxon>Symbiodiniaceae</taxon>
        <taxon>Durusdinium</taxon>
    </lineage>
</organism>
<protein>
    <recommendedName>
        <fullName evidence="2">G domain-containing protein</fullName>
    </recommendedName>
</protein>
<dbReference type="EMBL" id="CAXAMN010026406">
    <property type="protein sequence ID" value="CAK9102738.1"/>
    <property type="molecule type" value="Genomic_DNA"/>
</dbReference>
<dbReference type="InterPro" id="IPR027417">
    <property type="entry name" value="P-loop_NTPase"/>
</dbReference>
<accession>A0ABP0RQ19</accession>
<comment type="caution">
    <text evidence="3">The sequence shown here is derived from an EMBL/GenBank/DDBJ whole genome shotgun (WGS) entry which is preliminary data.</text>
</comment>
<feature type="region of interest" description="Disordered" evidence="1">
    <location>
        <begin position="270"/>
        <end position="317"/>
    </location>
</feature>
<name>A0ABP0RQ19_9DINO</name>
<dbReference type="PANTHER" id="PTHR11649">
    <property type="entry name" value="MSS1/TRME-RELATED GTP-BINDING PROTEIN"/>
    <property type="match status" value="1"/>
</dbReference>
<gene>
    <name evidence="3" type="ORF">CCMP2556_LOCUS48319</name>
</gene>
<evidence type="ECO:0000313" key="4">
    <source>
        <dbReference type="Proteomes" id="UP001642484"/>
    </source>
</evidence>
<dbReference type="Pfam" id="PF01926">
    <property type="entry name" value="MMR_HSR1"/>
    <property type="match status" value="1"/>
</dbReference>
<sequence>MDTKPTPWHSLSESVRIGLLRESSCRQVPQAAGPEIALVGRSNAGKSTLLNCILASRDLRGVAATSFQGGRTRTLNWYPMGYEEPIGWAGNGVRLKVQSEPETLAEVIAAGKGCCLVDCFGLGTVDYSLRAARLQTWAPLLQGFVSERRALGMVCHLVSCEQQGQLSEGDEQLVEIFQKCEKERVRRQIAPFRYVVILTKTDLASSPADVERFAEQVGARLKEMGQTVWKIVTCTSMSEDGSGIREVAEIIDEAKKVGWEDLPEWIEDAFLTPRPPGGKTTTQRRELRNNFTQSRRVSSRHPPRGGPGAKTMLPPRV</sequence>
<dbReference type="PANTHER" id="PTHR11649:SF13">
    <property type="entry name" value="ENGB-TYPE G DOMAIN-CONTAINING PROTEIN"/>
    <property type="match status" value="1"/>
</dbReference>
<keyword evidence="4" id="KW-1185">Reference proteome</keyword>
<evidence type="ECO:0000313" key="3">
    <source>
        <dbReference type="EMBL" id="CAK9102738.1"/>
    </source>
</evidence>
<evidence type="ECO:0000256" key="1">
    <source>
        <dbReference type="SAM" id="MobiDB-lite"/>
    </source>
</evidence>
<evidence type="ECO:0000259" key="2">
    <source>
        <dbReference type="Pfam" id="PF01926"/>
    </source>
</evidence>
<dbReference type="InterPro" id="IPR006073">
    <property type="entry name" value="GTP-bd"/>
</dbReference>
<feature type="domain" description="G" evidence="2">
    <location>
        <begin position="35"/>
        <end position="182"/>
    </location>
</feature>
<dbReference type="SUPFAM" id="SSF52540">
    <property type="entry name" value="P-loop containing nucleoside triphosphate hydrolases"/>
    <property type="match status" value="1"/>
</dbReference>
<dbReference type="Proteomes" id="UP001642484">
    <property type="component" value="Unassembled WGS sequence"/>
</dbReference>
<dbReference type="Gene3D" id="3.40.50.300">
    <property type="entry name" value="P-loop containing nucleotide triphosphate hydrolases"/>
    <property type="match status" value="1"/>
</dbReference>
<proteinExistence type="predicted"/>